<dbReference type="EMBL" id="JAJTJA010000005">
    <property type="protein sequence ID" value="KAH8698286.1"/>
    <property type="molecule type" value="Genomic_DNA"/>
</dbReference>
<dbReference type="Pfam" id="PF04909">
    <property type="entry name" value="Amidohydro_2"/>
    <property type="match status" value="1"/>
</dbReference>
<comment type="caution">
    <text evidence="3">The sequence shown here is derived from an EMBL/GenBank/DDBJ whole genome shotgun (WGS) entry which is preliminary data.</text>
</comment>
<gene>
    <name evidence="3" type="ORF">BGW36DRAFT_294565</name>
</gene>
<dbReference type="SUPFAM" id="SSF51556">
    <property type="entry name" value="Metallo-dependent hydrolases"/>
    <property type="match status" value="1"/>
</dbReference>
<reference evidence="3" key="1">
    <citation type="submission" date="2021-12" db="EMBL/GenBank/DDBJ databases">
        <title>Convergent genome expansion in fungi linked to evolution of root-endophyte symbiosis.</title>
        <authorList>
            <consortium name="DOE Joint Genome Institute"/>
            <person name="Ke Y.-H."/>
            <person name="Bonito G."/>
            <person name="Liao H.-L."/>
            <person name="Looney B."/>
            <person name="Rojas-Flechas A."/>
            <person name="Nash J."/>
            <person name="Hameed K."/>
            <person name="Schadt C."/>
            <person name="Martin F."/>
            <person name="Crous P.W."/>
            <person name="Miettinen O."/>
            <person name="Magnuson J.K."/>
            <person name="Labbe J."/>
            <person name="Jacobson D."/>
            <person name="Doktycz M.J."/>
            <person name="Veneault-Fourrey C."/>
            <person name="Kuo A."/>
            <person name="Mondo S."/>
            <person name="Calhoun S."/>
            <person name="Riley R."/>
            <person name="Ohm R."/>
            <person name="LaButti K."/>
            <person name="Andreopoulos B."/>
            <person name="Pangilinan J."/>
            <person name="Nolan M."/>
            <person name="Tritt A."/>
            <person name="Clum A."/>
            <person name="Lipzen A."/>
            <person name="Daum C."/>
            <person name="Barry K."/>
            <person name="Grigoriev I.V."/>
            <person name="Vilgalys R."/>
        </authorList>
    </citation>
    <scope>NUCLEOTIDE SEQUENCE</scope>
    <source>
        <strain evidence="3">PMI_201</strain>
    </source>
</reference>
<evidence type="ECO:0000313" key="4">
    <source>
        <dbReference type="Proteomes" id="UP001201262"/>
    </source>
</evidence>
<dbReference type="InterPro" id="IPR032466">
    <property type="entry name" value="Metal_Hydrolase"/>
</dbReference>
<evidence type="ECO:0000313" key="3">
    <source>
        <dbReference type="EMBL" id="KAH8698286.1"/>
    </source>
</evidence>
<feature type="domain" description="Amidohydrolase-related" evidence="2">
    <location>
        <begin position="221"/>
        <end position="360"/>
    </location>
</feature>
<sequence length="364" mass="40551">MDIPIIDSHVHLWPEAHLPTIAWHSSENPLGAQYSVDEYHHCATQKAQTKAQPDSPPPGKHLRGFVYLEVDRISSLDETDGEKGWTHVLDEVSYLTRIALGRPLQGEGHSDSQRELLLAFIPWAPVPAGPVAMERYLSLVKQRAIEENVWCKMRGVRYLVQDKPPGTMIQPDFIKSLRWLGRRRLTFDLGVDARQGGLSQLQEAVTMIRKAYDEVAEKDMVAIVINHLCKPNLHISPTAAVSGHPKFLEWKRLISTMAAEPPTYMKLSGLFSELPAQAANIATRDLVEYMLPWLNVVFESFGPQRIMFGSDWPICNLSGGGAGAWAKWHEVVAHILDILGLSDDDKAAVWGGTAAKAYGLDLNV</sequence>
<accession>A0AAD4KXF1</accession>
<dbReference type="AlphaFoldDB" id="A0AAD4KXF1"/>
<dbReference type="PANTHER" id="PTHR43569:SF2">
    <property type="entry name" value="AMIDOHYDROLASE-RELATED DOMAIN-CONTAINING PROTEIN"/>
    <property type="match status" value="1"/>
</dbReference>
<dbReference type="RefSeq" id="XP_046072750.1">
    <property type="nucleotide sequence ID" value="XM_046211112.1"/>
</dbReference>
<keyword evidence="4" id="KW-1185">Reference proteome</keyword>
<name>A0AAD4KXF1_9EURO</name>
<evidence type="ECO:0000259" key="2">
    <source>
        <dbReference type="Pfam" id="PF04909"/>
    </source>
</evidence>
<proteinExistence type="inferred from homology"/>
<dbReference type="InterPro" id="IPR052350">
    <property type="entry name" value="Metallo-dep_Lactonases"/>
</dbReference>
<organism evidence="3 4">
    <name type="scientific">Talaromyces proteolyticus</name>
    <dbReference type="NCBI Taxonomy" id="1131652"/>
    <lineage>
        <taxon>Eukaryota</taxon>
        <taxon>Fungi</taxon>
        <taxon>Dikarya</taxon>
        <taxon>Ascomycota</taxon>
        <taxon>Pezizomycotina</taxon>
        <taxon>Eurotiomycetes</taxon>
        <taxon>Eurotiomycetidae</taxon>
        <taxon>Eurotiales</taxon>
        <taxon>Trichocomaceae</taxon>
        <taxon>Talaromyces</taxon>
        <taxon>Talaromyces sect. Bacilispori</taxon>
    </lineage>
</organism>
<dbReference type="GeneID" id="70241399"/>
<evidence type="ECO:0000256" key="1">
    <source>
        <dbReference type="ARBA" id="ARBA00038310"/>
    </source>
</evidence>
<protein>
    <submittedName>
        <fullName evidence="3">Amidohydrolase family protein</fullName>
    </submittedName>
</protein>
<dbReference type="Proteomes" id="UP001201262">
    <property type="component" value="Unassembled WGS sequence"/>
</dbReference>
<dbReference type="GO" id="GO:0016787">
    <property type="term" value="F:hydrolase activity"/>
    <property type="evidence" value="ECO:0007669"/>
    <property type="project" value="InterPro"/>
</dbReference>
<dbReference type="InterPro" id="IPR006680">
    <property type="entry name" value="Amidohydro-rel"/>
</dbReference>
<dbReference type="Gene3D" id="3.20.20.140">
    <property type="entry name" value="Metal-dependent hydrolases"/>
    <property type="match status" value="1"/>
</dbReference>
<comment type="similarity">
    <text evidence="1">Belongs to the metallo-dependent hydrolases superfamily.</text>
</comment>
<dbReference type="PANTHER" id="PTHR43569">
    <property type="entry name" value="AMIDOHYDROLASE"/>
    <property type="match status" value="1"/>
</dbReference>